<evidence type="ECO:0000256" key="1">
    <source>
        <dbReference type="SAM" id="MobiDB-lite"/>
    </source>
</evidence>
<dbReference type="Proteomes" id="UP001633002">
    <property type="component" value="Unassembled WGS sequence"/>
</dbReference>
<keyword evidence="3" id="KW-1185">Reference proteome</keyword>
<feature type="region of interest" description="Disordered" evidence="1">
    <location>
        <begin position="263"/>
        <end position="298"/>
    </location>
</feature>
<name>A0ABD3HZR0_9MARC</name>
<feature type="compositionally biased region" description="Polar residues" evidence="1">
    <location>
        <begin position="338"/>
        <end position="353"/>
    </location>
</feature>
<evidence type="ECO:0000313" key="2">
    <source>
        <dbReference type="EMBL" id="KAL3696456.1"/>
    </source>
</evidence>
<accession>A0ABD3HZR0</accession>
<dbReference type="AlphaFoldDB" id="A0ABD3HZR0"/>
<gene>
    <name evidence="2" type="ORF">R1sor_010532</name>
</gene>
<reference evidence="2 3" key="1">
    <citation type="submission" date="2024-09" db="EMBL/GenBank/DDBJ databases">
        <title>Chromosome-scale assembly of Riccia sorocarpa.</title>
        <authorList>
            <person name="Paukszto L."/>
        </authorList>
    </citation>
    <scope>NUCLEOTIDE SEQUENCE [LARGE SCALE GENOMIC DNA]</scope>
    <source>
        <strain evidence="2">LP-2024</strain>
        <tissue evidence="2">Aerial parts of the thallus</tissue>
    </source>
</reference>
<feature type="region of interest" description="Disordered" evidence="1">
    <location>
        <begin position="338"/>
        <end position="370"/>
    </location>
</feature>
<evidence type="ECO:0000313" key="3">
    <source>
        <dbReference type="Proteomes" id="UP001633002"/>
    </source>
</evidence>
<comment type="caution">
    <text evidence="2">The sequence shown here is derived from an EMBL/GenBank/DDBJ whole genome shotgun (WGS) entry which is preliminary data.</text>
</comment>
<feature type="compositionally biased region" description="Low complexity" evidence="1">
    <location>
        <begin position="273"/>
        <end position="285"/>
    </location>
</feature>
<feature type="region of interest" description="Disordered" evidence="1">
    <location>
        <begin position="396"/>
        <end position="416"/>
    </location>
</feature>
<proteinExistence type="predicted"/>
<protein>
    <submittedName>
        <fullName evidence="2">Uncharacterized protein</fullName>
    </submittedName>
</protein>
<organism evidence="2 3">
    <name type="scientific">Riccia sorocarpa</name>
    <dbReference type="NCBI Taxonomy" id="122646"/>
    <lineage>
        <taxon>Eukaryota</taxon>
        <taxon>Viridiplantae</taxon>
        <taxon>Streptophyta</taxon>
        <taxon>Embryophyta</taxon>
        <taxon>Marchantiophyta</taxon>
        <taxon>Marchantiopsida</taxon>
        <taxon>Marchantiidae</taxon>
        <taxon>Marchantiales</taxon>
        <taxon>Ricciaceae</taxon>
        <taxon>Riccia</taxon>
    </lineage>
</organism>
<dbReference type="EMBL" id="JBJQOH010000002">
    <property type="protein sequence ID" value="KAL3696456.1"/>
    <property type="molecule type" value="Genomic_DNA"/>
</dbReference>
<sequence length="555" mass="60865">MENRAHLTFKETEDTELIPCTEGKVVLHETFFKARWDLAPSSIYISERTITDGLVHNYLVNRSADHEWTLESGKRYIVRGLLDSVTPALKTAAPATRNSSHEHSTIDEAGSTSVTSLCWDGIPNDPSMLSTFQSIRHIRGSRSELSRLELADFTHQLVRQLPDRYNGNVIFELPPKKPEDVHKKGALLEGMDRSHDCWLWTKCTTTSGDIPITLNGDIRTTSVKRKSPYGTGISENDTHRHDKVAKTQQTIKFVRGRLKFGPELDSPGFTSRTTVTDTPKTATPAGTSHTDIDRGCSPMMPASVSPVRNHSTMEPIEPLATTPAGTFSTYQDIHGSISVQNKAGPSGTANAGSPSDVATRVTESQERAVDPSIGELQQDPVLQSEVGGMAKESLHRNHCDTTKQSSRPAVVTISSDSQSASLSSDIEIIGTATRRRPPTRSSRMNHNQHIRRATATPGRSAPRALCKTKLRVAGYTRHGVGVVAPSFIGKSVYMAVERDYHFWFCLNGKCHRGPGAPQCKTQMPPVPTVIPVQIGTGLTQDEVDFLTVNGFDLVR</sequence>